<dbReference type="AlphaFoldDB" id="A0A7T5VDG8"/>
<dbReference type="Pfam" id="PF00831">
    <property type="entry name" value="Ribosomal_L29"/>
    <property type="match status" value="1"/>
</dbReference>
<evidence type="ECO:0000256" key="1">
    <source>
        <dbReference type="ARBA" id="ARBA00009254"/>
    </source>
</evidence>
<evidence type="ECO:0000256" key="4">
    <source>
        <dbReference type="ARBA" id="ARBA00035204"/>
    </source>
</evidence>
<evidence type="ECO:0000256" key="5">
    <source>
        <dbReference type="HAMAP-Rule" id="MF_00374"/>
    </source>
</evidence>
<dbReference type="KEGG" id="dog:HP555_07600"/>
<dbReference type="FunFam" id="1.10.287.310:FF:000001">
    <property type="entry name" value="50S ribosomal protein L29"/>
    <property type="match status" value="1"/>
</dbReference>
<dbReference type="InterPro" id="IPR001854">
    <property type="entry name" value="Ribosomal_uL29"/>
</dbReference>
<dbReference type="GO" id="GO:0006412">
    <property type="term" value="P:translation"/>
    <property type="evidence" value="ECO:0007669"/>
    <property type="project" value="UniProtKB-UniRule"/>
</dbReference>
<dbReference type="PANTHER" id="PTHR10916:SF0">
    <property type="entry name" value="LARGE RIBOSOMAL SUBUNIT PROTEIN UL29C"/>
    <property type="match status" value="1"/>
</dbReference>
<dbReference type="PANTHER" id="PTHR10916">
    <property type="entry name" value="60S RIBOSOMAL PROTEIN L35/50S RIBOSOMAL PROTEIN L29"/>
    <property type="match status" value="1"/>
</dbReference>
<dbReference type="GO" id="GO:0003735">
    <property type="term" value="F:structural constituent of ribosome"/>
    <property type="evidence" value="ECO:0007669"/>
    <property type="project" value="InterPro"/>
</dbReference>
<gene>
    <name evidence="5 6" type="primary">rpmC</name>
    <name evidence="6" type="ORF">HP555_07600</name>
</gene>
<evidence type="ECO:0000256" key="3">
    <source>
        <dbReference type="ARBA" id="ARBA00023274"/>
    </source>
</evidence>
<proteinExistence type="inferred from homology"/>
<dbReference type="Proteomes" id="UP000596092">
    <property type="component" value="Chromosome"/>
</dbReference>
<dbReference type="SUPFAM" id="SSF46561">
    <property type="entry name" value="Ribosomal protein L29 (L29p)"/>
    <property type="match status" value="1"/>
</dbReference>
<dbReference type="CDD" id="cd00427">
    <property type="entry name" value="Ribosomal_L29_HIP"/>
    <property type="match status" value="1"/>
</dbReference>
<dbReference type="InterPro" id="IPR050063">
    <property type="entry name" value="Ribosomal_protein_uL29"/>
</dbReference>
<protein>
    <recommendedName>
        <fullName evidence="4 5">Large ribosomal subunit protein uL29</fullName>
    </recommendedName>
</protein>
<dbReference type="GO" id="GO:0022625">
    <property type="term" value="C:cytosolic large ribosomal subunit"/>
    <property type="evidence" value="ECO:0007669"/>
    <property type="project" value="TreeGrafter"/>
</dbReference>
<dbReference type="RefSeq" id="WP_199261152.1">
    <property type="nucleotide sequence ID" value="NZ_CP054140.1"/>
</dbReference>
<evidence type="ECO:0000256" key="2">
    <source>
        <dbReference type="ARBA" id="ARBA00022980"/>
    </source>
</evidence>
<dbReference type="NCBIfam" id="TIGR00012">
    <property type="entry name" value="L29"/>
    <property type="match status" value="1"/>
</dbReference>
<keyword evidence="3 5" id="KW-0687">Ribonucleoprotein</keyword>
<sequence>MKIKELRSLSGEELLKMNQDLSEDLFRLRFKHGIRRLENPAKLQSLRKDIARIKTILTEKQMDS</sequence>
<keyword evidence="7" id="KW-1185">Reference proteome</keyword>
<comment type="similarity">
    <text evidence="1 5">Belongs to the universal ribosomal protein uL29 family.</text>
</comment>
<dbReference type="EMBL" id="CP054140">
    <property type="protein sequence ID" value="QQG65732.1"/>
    <property type="molecule type" value="Genomic_DNA"/>
</dbReference>
<dbReference type="HAMAP" id="MF_00374">
    <property type="entry name" value="Ribosomal_uL29"/>
    <property type="match status" value="1"/>
</dbReference>
<dbReference type="Gene3D" id="1.10.287.310">
    <property type="match status" value="1"/>
</dbReference>
<reference evidence="6 7" key="1">
    <citation type="submission" date="2020-05" db="EMBL/GenBank/DDBJ databases">
        <title>Complete genome of Desulfobulbus oligotrophicus.</title>
        <authorList>
            <person name="Podar M."/>
        </authorList>
    </citation>
    <scope>NUCLEOTIDE SEQUENCE [LARGE SCALE GENOMIC DNA]</scope>
    <source>
        <strain evidence="6 7">Prop6</strain>
    </source>
</reference>
<dbReference type="InterPro" id="IPR036049">
    <property type="entry name" value="Ribosomal_uL29_sf"/>
</dbReference>
<name>A0A7T5VDG8_9BACT</name>
<accession>A0A7T5VDG8</accession>
<evidence type="ECO:0000313" key="6">
    <source>
        <dbReference type="EMBL" id="QQG65732.1"/>
    </source>
</evidence>
<organism evidence="6 7">
    <name type="scientific">Desulfobulbus oligotrophicus</name>
    <dbReference type="NCBI Taxonomy" id="1909699"/>
    <lineage>
        <taxon>Bacteria</taxon>
        <taxon>Pseudomonadati</taxon>
        <taxon>Thermodesulfobacteriota</taxon>
        <taxon>Desulfobulbia</taxon>
        <taxon>Desulfobulbales</taxon>
        <taxon>Desulfobulbaceae</taxon>
        <taxon>Desulfobulbus</taxon>
    </lineage>
</organism>
<keyword evidence="2 5" id="KW-0689">Ribosomal protein</keyword>
<evidence type="ECO:0000313" key="7">
    <source>
        <dbReference type="Proteomes" id="UP000596092"/>
    </source>
</evidence>